<evidence type="ECO:0008006" key="3">
    <source>
        <dbReference type="Google" id="ProtNLM"/>
    </source>
</evidence>
<dbReference type="Proteomes" id="UP001056708">
    <property type="component" value="Chromosome"/>
</dbReference>
<evidence type="ECO:0000313" key="2">
    <source>
        <dbReference type="Proteomes" id="UP001056708"/>
    </source>
</evidence>
<name>A0ABY5AT69_9CYAN</name>
<dbReference type="RefSeq" id="WP_252664589.1">
    <property type="nucleotide sequence ID" value="NZ_CP098611.1"/>
</dbReference>
<gene>
    <name evidence="1" type="ORF">NEA10_06860</name>
</gene>
<reference evidence="1" key="1">
    <citation type="submission" date="2022-06" db="EMBL/GenBank/DDBJ databases">
        <title>Genome sequence of Phormidium yuhuli AB48 isolated from an industrial photobioreactor environment.</title>
        <authorList>
            <person name="Qiu Y."/>
            <person name="Noonan A.J.C."/>
            <person name="Dofher K."/>
            <person name="Koch M."/>
            <person name="Kieft B."/>
            <person name="Lin X."/>
            <person name="Ziels R.M."/>
            <person name="Hallam S.J."/>
        </authorList>
    </citation>
    <scope>NUCLEOTIDE SEQUENCE</scope>
    <source>
        <strain evidence="1">AB48</strain>
    </source>
</reference>
<keyword evidence="2" id="KW-1185">Reference proteome</keyword>
<evidence type="ECO:0000313" key="1">
    <source>
        <dbReference type="EMBL" id="USR92432.1"/>
    </source>
</evidence>
<proteinExistence type="predicted"/>
<sequence length="258" mass="29063">MTVQPLSTWNATRVSLITATLGAMAAVGLQWGRLEQVMYEQPEPVQEEQRLELQLAVLEQLPSFGFDNAIASWIFLQYLQYFGNQDARDITGCRLNSVYLDQVTQRDPRFFIPYIFVPGGVSYCQGEPLKSIELLERGLEAITPDIQENVFVLALLKALDRFLLLGDIPGAIAAYERAADLAAATETYASFAPYYRRTAQWLRDNPDSLQARFIGWQDVFFNATDETVQERAIAELEALGAEVIRRDDGSIEFRPPGN</sequence>
<organism evidence="1 2">
    <name type="scientific">Phormidium yuhuli AB48</name>
    <dbReference type="NCBI Taxonomy" id="2940671"/>
    <lineage>
        <taxon>Bacteria</taxon>
        <taxon>Bacillati</taxon>
        <taxon>Cyanobacteriota</taxon>
        <taxon>Cyanophyceae</taxon>
        <taxon>Oscillatoriophycideae</taxon>
        <taxon>Oscillatoriales</taxon>
        <taxon>Oscillatoriaceae</taxon>
        <taxon>Phormidium</taxon>
        <taxon>Phormidium yuhuli</taxon>
    </lineage>
</organism>
<protein>
    <recommendedName>
        <fullName evidence="3">Tetratricopeptide repeat protein</fullName>
    </recommendedName>
</protein>
<accession>A0ABY5AT69</accession>
<dbReference type="EMBL" id="CP098611">
    <property type="protein sequence ID" value="USR92432.1"/>
    <property type="molecule type" value="Genomic_DNA"/>
</dbReference>